<feature type="coiled-coil region" evidence="12">
    <location>
        <begin position="181"/>
        <end position="215"/>
    </location>
</feature>
<evidence type="ECO:0000256" key="3">
    <source>
        <dbReference type="ARBA" id="ARBA00004496"/>
    </source>
</evidence>
<dbReference type="OrthoDB" id="10266508at2759"/>
<dbReference type="RefSeq" id="XP_022141252.1">
    <property type="nucleotide sequence ID" value="XM_022285560.1"/>
</dbReference>
<dbReference type="Pfam" id="PF02518">
    <property type="entry name" value="HATPase_c"/>
    <property type="match status" value="1"/>
</dbReference>
<dbReference type="FunFam" id="3.30.450.20:FF:000061">
    <property type="entry name" value="Histidine kinase 5"/>
    <property type="match status" value="1"/>
</dbReference>
<dbReference type="GeneID" id="111011689"/>
<evidence type="ECO:0000256" key="13">
    <source>
        <dbReference type="SAM" id="MobiDB-lite"/>
    </source>
</evidence>
<keyword evidence="9" id="KW-0256">Endoplasmic reticulum</keyword>
<proteinExistence type="predicted"/>
<dbReference type="RefSeq" id="XP_022141244.1">
    <property type="nucleotide sequence ID" value="XM_022285552.1"/>
</dbReference>
<evidence type="ECO:0000256" key="5">
    <source>
        <dbReference type="ARBA" id="ARBA00022490"/>
    </source>
</evidence>
<dbReference type="Pfam" id="PF00512">
    <property type="entry name" value="HisKA"/>
    <property type="match status" value="1"/>
</dbReference>
<gene>
    <name evidence="17 18" type="primary">LOC111011689</name>
</gene>
<feature type="domain" description="Histidine kinase" evidence="14">
    <location>
        <begin position="378"/>
        <end position="669"/>
    </location>
</feature>
<dbReference type="Gene3D" id="3.30.450.20">
    <property type="entry name" value="PAS domain"/>
    <property type="match status" value="1"/>
</dbReference>
<dbReference type="Gene3D" id="1.10.287.130">
    <property type="match status" value="1"/>
</dbReference>
<dbReference type="InterPro" id="IPR003661">
    <property type="entry name" value="HisK_dim/P_dom"/>
</dbReference>
<evidence type="ECO:0000256" key="10">
    <source>
        <dbReference type="ARBA" id="ARBA00023170"/>
    </source>
</evidence>
<evidence type="ECO:0000259" key="15">
    <source>
        <dbReference type="PROSITE" id="PS50110"/>
    </source>
</evidence>
<comment type="subcellular location">
    <subcellularLocation>
        <location evidence="3">Cytoplasm</location>
    </subcellularLocation>
    <subcellularLocation>
        <location evidence="2">Endoplasmic reticulum membrane</location>
        <topology evidence="2">Multi-pass membrane protein</topology>
    </subcellularLocation>
</comment>
<dbReference type="PANTHER" id="PTHR43047">
    <property type="entry name" value="TWO-COMPONENT HISTIDINE PROTEIN KINASE"/>
    <property type="match status" value="1"/>
</dbReference>
<evidence type="ECO:0000256" key="6">
    <source>
        <dbReference type="ARBA" id="ARBA00022553"/>
    </source>
</evidence>
<dbReference type="PANTHER" id="PTHR43047:SF68">
    <property type="entry name" value="HISTIDINE KINASE 5"/>
    <property type="match status" value="1"/>
</dbReference>
<keyword evidence="12" id="KW-0175">Coiled coil</keyword>
<dbReference type="SUPFAM" id="SSF47384">
    <property type="entry name" value="Homodimeric domain of signal transducing histidine kinase"/>
    <property type="match status" value="1"/>
</dbReference>
<feature type="compositionally biased region" description="Polar residues" evidence="13">
    <location>
        <begin position="741"/>
        <end position="762"/>
    </location>
</feature>
<keyword evidence="16" id="KW-1185">Reference proteome</keyword>
<name>A0A6J1CI15_MOMCH</name>
<organism evidence="16 17">
    <name type="scientific">Momordica charantia</name>
    <name type="common">Bitter gourd</name>
    <name type="synonym">Balsam pear</name>
    <dbReference type="NCBI Taxonomy" id="3673"/>
    <lineage>
        <taxon>Eukaryota</taxon>
        <taxon>Viridiplantae</taxon>
        <taxon>Streptophyta</taxon>
        <taxon>Embryophyta</taxon>
        <taxon>Tracheophyta</taxon>
        <taxon>Spermatophyta</taxon>
        <taxon>Magnoliopsida</taxon>
        <taxon>eudicotyledons</taxon>
        <taxon>Gunneridae</taxon>
        <taxon>Pentapetalae</taxon>
        <taxon>rosids</taxon>
        <taxon>fabids</taxon>
        <taxon>Cucurbitales</taxon>
        <taxon>Cucurbitaceae</taxon>
        <taxon>Momordiceae</taxon>
        <taxon>Momordica</taxon>
    </lineage>
</organism>
<dbReference type="InterPro" id="IPR004358">
    <property type="entry name" value="Sig_transdc_His_kin-like_C"/>
</dbReference>
<dbReference type="InterPro" id="IPR003594">
    <property type="entry name" value="HATPase_dom"/>
</dbReference>
<feature type="compositionally biased region" description="Polar residues" evidence="13">
    <location>
        <begin position="787"/>
        <end position="799"/>
    </location>
</feature>
<evidence type="ECO:0000256" key="9">
    <source>
        <dbReference type="ARBA" id="ARBA00022824"/>
    </source>
</evidence>
<dbReference type="InterPro" id="IPR036890">
    <property type="entry name" value="HATPase_C_sf"/>
</dbReference>
<evidence type="ECO:0000256" key="7">
    <source>
        <dbReference type="ARBA" id="ARBA00022679"/>
    </source>
</evidence>
<dbReference type="Pfam" id="PF00072">
    <property type="entry name" value="Response_reg"/>
    <property type="match status" value="1"/>
</dbReference>
<dbReference type="PROSITE" id="PS50110">
    <property type="entry name" value="RESPONSE_REGULATORY"/>
    <property type="match status" value="1"/>
</dbReference>
<dbReference type="InterPro" id="IPR001789">
    <property type="entry name" value="Sig_transdc_resp-reg_receiver"/>
</dbReference>
<dbReference type="GO" id="GO:0009927">
    <property type="term" value="F:histidine phosphotransfer kinase activity"/>
    <property type="evidence" value="ECO:0007669"/>
    <property type="project" value="TreeGrafter"/>
</dbReference>
<dbReference type="GO" id="GO:0005886">
    <property type="term" value="C:plasma membrane"/>
    <property type="evidence" value="ECO:0007669"/>
    <property type="project" value="TreeGrafter"/>
</dbReference>
<dbReference type="KEGG" id="mcha:111011689"/>
<dbReference type="SUPFAM" id="SSF55874">
    <property type="entry name" value="ATPase domain of HSP90 chaperone/DNA topoisomerase II/histidine kinase"/>
    <property type="match status" value="1"/>
</dbReference>
<feature type="compositionally biased region" description="Basic and acidic residues" evidence="13">
    <location>
        <begin position="802"/>
        <end position="813"/>
    </location>
</feature>
<dbReference type="SMART" id="SM00448">
    <property type="entry name" value="REC"/>
    <property type="match status" value="1"/>
</dbReference>
<dbReference type="Gene3D" id="3.40.50.2300">
    <property type="match status" value="1"/>
</dbReference>
<keyword evidence="6 11" id="KW-0597">Phosphoprotein</keyword>
<keyword evidence="8 17" id="KW-0418">Kinase</keyword>
<evidence type="ECO:0000313" key="16">
    <source>
        <dbReference type="Proteomes" id="UP000504603"/>
    </source>
</evidence>
<feature type="compositionally biased region" description="Basic and acidic residues" evidence="13">
    <location>
        <begin position="821"/>
        <end position="834"/>
    </location>
</feature>
<evidence type="ECO:0000256" key="4">
    <source>
        <dbReference type="ARBA" id="ARBA00012438"/>
    </source>
</evidence>
<dbReference type="SUPFAM" id="SSF52172">
    <property type="entry name" value="CheY-like"/>
    <property type="match status" value="1"/>
</dbReference>
<dbReference type="PRINTS" id="PR00344">
    <property type="entry name" value="BCTRLSENSOR"/>
</dbReference>
<evidence type="ECO:0000313" key="18">
    <source>
        <dbReference type="RefSeq" id="XP_022141252.1"/>
    </source>
</evidence>
<dbReference type="SMART" id="SM00388">
    <property type="entry name" value="HisKA"/>
    <property type="match status" value="1"/>
</dbReference>
<dbReference type="GO" id="GO:0005789">
    <property type="term" value="C:endoplasmic reticulum membrane"/>
    <property type="evidence" value="ECO:0007669"/>
    <property type="project" value="UniProtKB-SubCell"/>
</dbReference>
<dbReference type="InterPro" id="IPR005467">
    <property type="entry name" value="His_kinase_dom"/>
</dbReference>
<dbReference type="EC" id="2.7.13.3" evidence="4"/>
<evidence type="ECO:0000256" key="2">
    <source>
        <dbReference type="ARBA" id="ARBA00004477"/>
    </source>
</evidence>
<dbReference type="FunFam" id="3.40.50.2300:FF:000201">
    <property type="entry name" value="Histidine kinase 5"/>
    <property type="match status" value="1"/>
</dbReference>
<dbReference type="CDD" id="cd00082">
    <property type="entry name" value="HisKA"/>
    <property type="match status" value="1"/>
</dbReference>
<dbReference type="Proteomes" id="UP000504603">
    <property type="component" value="Unplaced"/>
</dbReference>
<feature type="domain" description="Response regulatory" evidence="15">
    <location>
        <begin position="852"/>
        <end position="992"/>
    </location>
</feature>
<sequence length="997" mass="112210">MVCEMETDVIEDMDIEVLPSMWPEDVGPDVRKQFNVERPGIDQDMLEEVNIIEEPTIVDFKRLIELTNYTEKGSSQLQYLAKQWEYKQANAVRLLKEELDILSKQRKEVELKKLKILEEHLFEEERYGGDKRPISILEESCDIWQDIPRRKTDFVVQSKRVEIDAEYDTVTYWKQRTVDLEKLLEASLQREQMLAEKLQENIKNIEKQSSPVEELSQILKRADNFLHFVLQNAPVVFGHQDKELRYRFIYNHFPSLEEEDIIGRTDVEIFSGAGVKESQDFKKEVLEKGLPAKREIQFDTELFGLKTFLIYVEPVFSKAGETIGINYMGMDITDQVKKREKMAKLREEIAVQKAKESELNKTIHITEETMRAKQMLATMSHEIRSPLSGVVSMAEILSTTKLDREQRHLLDVMLSSGDLVLQLINDILDLSKVESGVMRLEATKFRPREVVKHVLQTAAASLRKFLVLEGRIADDVPIEVIGDVLRIRQILTNLISNAIKFTPQGKVGINLYVLPYPPTGKGEECHKKSTANNSTVSVNGVQEGTCLPSPQNGLRGQSHADRNHLHCESGKKSEATVNGNRENNSCSPETTVWIRCDVYDTGIGIKEEALPTLFNRYMQASADHARKYGGTGLGLAICKQLVELMGGHLTVSSRENHGSTFTFVLPYKVSTTCSPSDDSDELSDEESTNDEMTEGYFQFQPHSFSSLSSSNGSTRIPNALLHTTGYPTSTKLNGFAENSVSFPSNNIKPKETASISANSAVTSSESQCSSNQNSNLDNEKPTDGLQPDTNSRPQNVSVNSHHRSEISKQEDTLGKTSNKLQKTDQRKERSDASSHCRSSSSGSEATVASEPRILLVEDNKTNIMVTQSMMKKFGHKIDVVTNGIEAVRAVQRRSYDLILMDVCMPVMDGLQATRLIRSFEETGSWEAAANAGIDPTTPCWTPSSSRQRMSIIAMTANALSESADECYENGMDSFVPKPITFQKLKECLQQYLPQRPL</sequence>
<evidence type="ECO:0000313" key="17">
    <source>
        <dbReference type="RefSeq" id="XP_022141244.1"/>
    </source>
</evidence>
<comment type="catalytic activity">
    <reaction evidence="1">
        <text>ATP + protein L-histidine = ADP + protein N-phospho-L-histidine.</text>
        <dbReference type="EC" id="2.7.13.3"/>
    </reaction>
</comment>
<dbReference type="CDD" id="cd16922">
    <property type="entry name" value="HATPase_EvgS-ArcB-TorS-like"/>
    <property type="match status" value="1"/>
</dbReference>
<dbReference type="GO" id="GO:0000155">
    <property type="term" value="F:phosphorelay sensor kinase activity"/>
    <property type="evidence" value="ECO:0007669"/>
    <property type="project" value="InterPro"/>
</dbReference>
<dbReference type="Gene3D" id="3.30.565.10">
    <property type="entry name" value="Histidine kinase-like ATPase, C-terminal domain"/>
    <property type="match status" value="1"/>
</dbReference>
<evidence type="ECO:0000259" key="14">
    <source>
        <dbReference type="PROSITE" id="PS50109"/>
    </source>
</evidence>
<dbReference type="CDD" id="cd17546">
    <property type="entry name" value="REC_hyHK_CKI1_RcsC-like"/>
    <property type="match status" value="1"/>
</dbReference>
<dbReference type="SMART" id="SM00387">
    <property type="entry name" value="HATPase_c"/>
    <property type="match status" value="1"/>
</dbReference>
<dbReference type="InterPro" id="IPR036097">
    <property type="entry name" value="HisK_dim/P_sf"/>
</dbReference>
<keyword evidence="7" id="KW-0808">Transferase</keyword>
<dbReference type="InterPro" id="IPR011006">
    <property type="entry name" value="CheY-like_superfamily"/>
</dbReference>
<dbReference type="PROSITE" id="PS50109">
    <property type="entry name" value="HIS_KIN"/>
    <property type="match status" value="1"/>
</dbReference>
<evidence type="ECO:0000256" key="12">
    <source>
        <dbReference type="SAM" id="Coils"/>
    </source>
</evidence>
<keyword evidence="5" id="KW-0963">Cytoplasm</keyword>
<accession>A0A6J1CI15</accession>
<feature type="region of interest" description="Disordered" evidence="13">
    <location>
        <begin position="741"/>
        <end position="848"/>
    </location>
</feature>
<dbReference type="FunFam" id="1.10.287.130:FF:000030">
    <property type="entry name" value="Putative histidine kinase 5"/>
    <property type="match status" value="1"/>
</dbReference>
<evidence type="ECO:0000256" key="11">
    <source>
        <dbReference type="PROSITE-ProRule" id="PRU00169"/>
    </source>
</evidence>
<feature type="compositionally biased region" description="Low complexity" evidence="13">
    <location>
        <begin position="763"/>
        <end position="775"/>
    </location>
</feature>
<evidence type="ECO:0000256" key="8">
    <source>
        <dbReference type="ARBA" id="ARBA00022777"/>
    </source>
</evidence>
<evidence type="ECO:0000256" key="1">
    <source>
        <dbReference type="ARBA" id="ARBA00000085"/>
    </source>
</evidence>
<keyword evidence="10" id="KW-0675">Receptor</keyword>
<feature type="modified residue" description="4-aspartylphosphate" evidence="11">
    <location>
        <position position="901"/>
    </location>
</feature>
<dbReference type="AlphaFoldDB" id="A0A6J1CI15"/>
<protein>
    <recommendedName>
        <fullName evidence="4">histidine kinase</fullName>
        <ecNumber evidence="4">2.7.13.3</ecNumber>
    </recommendedName>
</protein>
<reference evidence="17 18" key="1">
    <citation type="submission" date="2025-04" db="UniProtKB">
        <authorList>
            <consortium name="RefSeq"/>
        </authorList>
    </citation>
    <scope>IDENTIFICATION</scope>
    <source>
        <strain evidence="17 18">OHB3-1</strain>
    </source>
</reference>